<evidence type="ECO:0000313" key="3">
    <source>
        <dbReference type="Proteomes" id="UP001500353"/>
    </source>
</evidence>
<name>A0ABP9LWX7_9FLAO</name>
<dbReference type="Proteomes" id="UP001500353">
    <property type="component" value="Unassembled WGS sequence"/>
</dbReference>
<sequence>MTMFFLLLSTSASAVTYYVKAGGNNGLSGTSWTNAYATLARAMQNTDATIIYMGAGNYPTMYSSIDIVSTGDLLVQGGYPSNPSDATFNAANDYAPLVNLTSFTTDSSLISPFFATTNNTNEFKGLVIQANSPFLFDFNTRGNLRLTDMTISSSDSSSSTLAVRMGDRSTNTPNLTVTNSLFKLMAAPIYVKSTGLGNVTVNGSTFTQLGTSGYGHSAIEVYGISSLSVNNSAFCSTDARNTYNGNSMGGALDIKNVTNSSVSNSSFYDLHALTAYSGGAIYFQNGTLNVSNNKFKSNVGAPAGVATVESSGATFTNNIMDNNSGNATNRIYNFSGTYPYTETGTTTSTPNPACPTSIVFTCTAGTAQVPVTSSLSIPCGSSTVNLATATSATPPGVSSLVWYTTANRSTAVLTPAQAAAAGVGTYYAFYFDSVANCYNTANSTAAVTVSNPTCGYVYLHHQATNEESSPNFTFNVAGGLMSQNYTLNDQTDFLSSEDLGASQSGRLWALARPISDATFNNFKIYYRDVNSATWVAINTPAGSPRAIDGGNGSTAIYSSNAASGAGRVYSIAADGTTTDITGDLPSGIVYDVSDNWLPLGSGGRQYASVQGRNIYQRTTATLPAVWTVIANTPSHRVDAVPKTNNLYYVTGNSTTAGSTMFYRDVTAASSISLGTPSNTDDMAINEDGTVMAGFKRMGGTPSSPTWTTEDGGMYGYNLTGGPGSHFWSSVGITNIQNGNTSVRPNRIISRTAAGNWIDDERIRATGTHNDNSVLLSLSPGTYTITENTEPTGWRLQSIFTDPTTTTDIAAKTATVNVTANGITHLVYSNVNDVATAMPTDCVTGFTENFGTTANFASPTISSSLHNGSSTLNGSGAVAMGYGYYGLITNTNLIGGDITDGNGVIYTTGFTDHTTGSGRMMAVNSTGQSRLFYQKRITGLTVGVAYNYSVWVRSADINASTRPDISLQVLHPTTGAVLFSTPSAPIANANPPAAWKQIVLNFTATQTSVDLALVNLGLGAWGGDFAVDDVALVPVKPTAPIVDTTTQPTCAVPTGSVALSGLPSSGTWTVTDTNGGATITGTGTTATFSNLAMGNHTFTVTLGTCVSNASANVVINAAPAGSGTLGPISGSSCVLPPASYVYSVPVVSGATSYTWSYSENFVSGAGFTAGQGTNSITINFLEGTPSGTLSVTATTSCGTSSASTLAITVMPKPSIATLGESTICPGGGSVILTSTPAAAYQWYKDGTILTGETNQNYTATATGAYTVITSSGSCVSVESAAFNVVQQDTTPPVFVSPLGTTTKNVKIDFRNVSTATANLPQIYQNIETGALVNERVKISQSAGSGTIQGATAAGYPSTADANGPAAYGNTKLLLIKNLFDPIRSYTFNFDQSVFNLKFSLYDIDGVAKFEARAYNNGALQPITITSLKSAGPNTTVNASPSTTPTITGVTAAYSIGNINGMRTAGVNVDVPNPINSFVLASTTRYNGDTDFYVSQISYDYTAPILPADVTVTCDNIPVPVVLTATDNCSGTATVTYSQSPAAYTPSATPVTLVRTWTATDGAGNVSTYTQNITVTPVAIPIAAANQNICATNYSTLANIIITGSNIKWYADMTTTIALPSTTVLTDGATYYATQTISTGCESIRVPISIILRNCSWINPRLRSKSQK</sequence>
<proteinExistence type="predicted"/>
<dbReference type="InterPro" id="IPR011050">
    <property type="entry name" value="Pectin_lyase_fold/virulence"/>
</dbReference>
<dbReference type="EMBL" id="BAABHX010000001">
    <property type="protein sequence ID" value="GAA5087021.1"/>
    <property type="molecule type" value="Genomic_DNA"/>
</dbReference>
<accession>A0ABP9LWX7</accession>
<dbReference type="Pfam" id="PF19408">
    <property type="entry name" value="PKD_6"/>
    <property type="match status" value="1"/>
</dbReference>
<protein>
    <recommendedName>
        <fullName evidence="1">PKD-like domain-containing protein</fullName>
    </recommendedName>
</protein>
<dbReference type="InterPro" id="IPR045829">
    <property type="entry name" value="PKD_6"/>
</dbReference>
<reference evidence="3" key="1">
    <citation type="journal article" date="2019" name="Int. J. Syst. Evol. Microbiol.">
        <title>The Global Catalogue of Microorganisms (GCM) 10K type strain sequencing project: providing services to taxonomists for standard genome sequencing and annotation.</title>
        <authorList>
            <consortium name="The Broad Institute Genomics Platform"/>
            <consortium name="The Broad Institute Genome Sequencing Center for Infectious Disease"/>
            <person name="Wu L."/>
            <person name="Ma J."/>
        </authorList>
    </citation>
    <scope>NUCLEOTIDE SEQUENCE [LARGE SCALE GENOMIC DNA]</scope>
    <source>
        <strain evidence="3">JCM 18019</strain>
    </source>
</reference>
<organism evidence="2 3">
    <name type="scientific">Chryseobacterium ginsengisoli</name>
    <dbReference type="NCBI Taxonomy" id="363853"/>
    <lineage>
        <taxon>Bacteria</taxon>
        <taxon>Pseudomonadati</taxon>
        <taxon>Bacteroidota</taxon>
        <taxon>Flavobacteriia</taxon>
        <taxon>Flavobacteriales</taxon>
        <taxon>Weeksellaceae</taxon>
        <taxon>Chryseobacterium group</taxon>
        <taxon>Chryseobacterium</taxon>
    </lineage>
</organism>
<dbReference type="SUPFAM" id="SSF51126">
    <property type="entry name" value="Pectin lyase-like"/>
    <property type="match status" value="1"/>
</dbReference>
<comment type="caution">
    <text evidence="2">The sequence shown here is derived from an EMBL/GenBank/DDBJ whole genome shotgun (WGS) entry which is preliminary data.</text>
</comment>
<evidence type="ECO:0000259" key="1">
    <source>
        <dbReference type="Pfam" id="PF19408"/>
    </source>
</evidence>
<keyword evidence="3" id="KW-1185">Reference proteome</keyword>
<gene>
    <name evidence="2" type="ORF">GCM10023210_09520</name>
</gene>
<feature type="domain" description="PKD-like" evidence="1">
    <location>
        <begin position="1124"/>
        <end position="1206"/>
    </location>
</feature>
<evidence type="ECO:0000313" key="2">
    <source>
        <dbReference type="EMBL" id="GAA5087021.1"/>
    </source>
</evidence>